<proteinExistence type="predicted"/>
<evidence type="ECO:0000313" key="2">
    <source>
        <dbReference type="Proteomes" id="UP000509597"/>
    </source>
</evidence>
<reference evidence="1 2" key="1">
    <citation type="submission" date="2020-07" db="EMBL/GenBank/DDBJ databases">
        <title>Complete genome sequence of Chitinibacter sp. 2T18.</title>
        <authorList>
            <person name="Bae J.-W."/>
            <person name="Choi J.-W."/>
        </authorList>
    </citation>
    <scope>NUCLEOTIDE SEQUENCE [LARGE SCALE GENOMIC DNA]</scope>
    <source>
        <strain evidence="1 2">2T18</strain>
    </source>
</reference>
<sequence>MVRRKTHIILLQLITARRLIFAALLCVLIQALPARSGWDFDKLVKMAQQRYGANASKLMSETQQLLASSKTLAEPDKLKRVNEFFNRRFQFQDDMTIWQQADYWASPLEMVGKGAGDCEDFAIIKYFALKELGVAAEKLRMSYVKAKIGGASSTVTQAHMVLTYYPTPDAEPLILDNLITDIRPASRRADLVPVFSFNSEGIFAGSGNQPSGSIDRLSRWKDVLLRMQADGIEF</sequence>
<dbReference type="InterPro" id="IPR010319">
    <property type="entry name" value="Transglutaminase-like_Cys_pept"/>
</dbReference>
<dbReference type="Gene3D" id="3.10.620.30">
    <property type="match status" value="1"/>
</dbReference>
<dbReference type="RefSeq" id="WP_179357536.1">
    <property type="nucleotide sequence ID" value="NZ_CP058627.1"/>
</dbReference>
<dbReference type="KEGG" id="chiz:HQ393_03840"/>
<protein>
    <submittedName>
        <fullName evidence="1">Transglutaminase-like cysteine peptidase</fullName>
    </submittedName>
</protein>
<name>A0A7H9BFH1_9NEIS</name>
<dbReference type="AlphaFoldDB" id="A0A7H9BFH1"/>
<dbReference type="EMBL" id="CP058627">
    <property type="protein sequence ID" value="QLG87453.1"/>
    <property type="molecule type" value="Genomic_DNA"/>
</dbReference>
<dbReference type="PANTHER" id="PTHR39327">
    <property type="match status" value="1"/>
</dbReference>
<evidence type="ECO:0000313" key="1">
    <source>
        <dbReference type="EMBL" id="QLG87453.1"/>
    </source>
</evidence>
<gene>
    <name evidence="1" type="ORF">HQ393_03840</name>
</gene>
<keyword evidence="2" id="KW-1185">Reference proteome</keyword>
<organism evidence="1 2">
    <name type="scientific">Chitinibacter bivalviorum</name>
    <dbReference type="NCBI Taxonomy" id="2739434"/>
    <lineage>
        <taxon>Bacteria</taxon>
        <taxon>Pseudomonadati</taxon>
        <taxon>Pseudomonadota</taxon>
        <taxon>Betaproteobacteria</taxon>
        <taxon>Neisseriales</taxon>
        <taxon>Chitinibacteraceae</taxon>
        <taxon>Chitinibacter</taxon>
    </lineage>
</organism>
<accession>A0A7H9BFH1</accession>
<dbReference type="InterPro" id="IPR038765">
    <property type="entry name" value="Papain-like_cys_pep_sf"/>
</dbReference>
<dbReference type="SUPFAM" id="SSF54001">
    <property type="entry name" value="Cysteine proteinases"/>
    <property type="match status" value="1"/>
</dbReference>
<dbReference type="Proteomes" id="UP000509597">
    <property type="component" value="Chromosome"/>
</dbReference>
<dbReference type="PANTHER" id="PTHR39327:SF1">
    <property type="entry name" value="BLR5470 PROTEIN"/>
    <property type="match status" value="1"/>
</dbReference>
<dbReference type="Pfam" id="PF06035">
    <property type="entry name" value="Peptidase_C93"/>
    <property type="match status" value="1"/>
</dbReference>